<keyword evidence="1" id="KW-0346">Stress response</keyword>
<dbReference type="RefSeq" id="WP_147849136.1">
    <property type="nucleotide sequence ID" value="NZ_VDUZ01000027.1"/>
</dbReference>
<dbReference type="PANTHER" id="PTHR47062">
    <property type="match status" value="1"/>
</dbReference>
<evidence type="ECO:0000313" key="5">
    <source>
        <dbReference type="EMBL" id="TXL73116.1"/>
    </source>
</evidence>
<dbReference type="Gene3D" id="2.60.40.790">
    <property type="match status" value="1"/>
</dbReference>
<dbReference type="PANTHER" id="PTHR47062:SF1">
    <property type="entry name" value="SMALL HEAT SHOCK PROTEIN IBPA"/>
    <property type="match status" value="1"/>
</dbReference>
<dbReference type="InterPro" id="IPR037913">
    <property type="entry name" value="ACD_IbpA/B"/>
</dbReference>
<reference evidence="5 6" key="1">
    <citation type="submission" date="2019-06" db="EMBL/GenBank/DDBJ databases">
        <title>New taxonomy in bacterial strain CC-CFT640, isolated from vineyard.</title>
        <authorList>
            <person name="Lin S.-Y."/>
            <person name="Tsai C.-F."/>
            <person name="Young C.-C."/>
        </authorList>
    </citation>
    <scope>NUCLEOTIDE SEQUENCE [LARGE SCALE GENOMIC DNA]</scope>
    <source>
        <strain evidence="5 6">CC-CFT640</strain>
    </source>
</reference>
<dbReference type="OrthoDB" id="9810618at2"/>
<feature type="domain" description="SHSP" evidence="4">
    <location>
        <begin position="29"/>
        <end position="140"/>
    </location>
</feature>
<evidence type="ECO:0000256" key="1">
    <source>
        <dbReference type="ARBA" id="ARBA00023016"/>
    </source>
</evidence>
<evidence type="ECO:0000256" key="2">
    <source>
        <dbReference type="PROSITE-ProRule" id="PRU00285"/>
    </source>
</evidence>
<dbReference type="Proteomes" id="UP000321638">
    <property type="component" value="Unassembled WGS sequence"/>
</dbReference>
<protein>
    <submittedName>
        <fullName evidence="5">Hsp20 family protein</fullName>
    </submittedName>
</protein>
<evidence type="ECO:0000259" key="4">
    <source>
        <dbReference type="PROSITE" id="PS01031"/>
    </source>
</evidence>
<evidence type="ECO:0000313" key="6">
    <source>
        <dbReference type="Proteomes" id="UP000321638"/>
    </source>
</evidence>
<dbReference type="EMBL" id="VDUZ01000027">
    <property type="protein sequence ID" value="TXL73116.1"/>
    <property type="molecule type" value="Genomic_DNA"/>
</dbReference>
<comment type="similarity">
    <text evidence="2 3">Belongs to the small heat shock protein (HSP20) family.</text>
</comment>
<dbReference type="Pfam" id="PF00011">
    <property type="entry name" value="HSP20"/>
    <property type="match status" value="1"/>
</dbReference>
<dbReference type="InterPro" id="IPR002068">
    <property type="entry name" value="A-crystallin/Hsp20_dom"/>
</dbReference>
<name>A0A5C8PH39_9HYPH</name>
<dbReference type="CDD" id="cd06470">
    <property type="entry name" value="ACD_IbpA-B_like"/>
    <property type="match status" value="1"/>
</dbReference>
<proteinExistence type="inferred from homology"/>
<organism evidence="5 6">
    <name type="scientific">Vineibacter terrae</name>
    <dbReference type="NCBI Taxonomy" id="2586908"/>
    <lineage>
        <taxon>Bacteria</taxon>
        <taxon>Pseudomonadati</taxon>
        <taxon>Pseudomonadota</taxon>
        <taxon>Alphaproteobacteria</taxon>
        <taxon>Hyphomicrobiales</taxon>
        <taxon>Vineibacter</taxon>
    </lineage>
</organism>
<accession>A0A5C8PH39</accession>
<gene>
    <name evidence="5" type="ORF">FHP25_22030</name>
</gene>
<evidence type="ECO:0000256" key="3">
    <source>
        <dbReference type="RuleBase" id="RU003616"/>
    </source>
</evidence>
<keyword evidence="6" id="KW-1185">Reference proteome</keyword>
<dbReference type="PROSITE" id="PS01031">
    <property type="entry name" value="SHSP"/>
    <property type="match status" value="1"/>
</dbReference>
<dbReference type="SUPFAM" id="SSF49764">
    <property type="entry name" value="HSP20-like chaperones"/>
    <property type="match status" value="1"/>
</dbReference>
<dbReference type="AlphaFoldDB" id="A0A5C8PH39"/>
<comment type="caution">
    <text evidence="5">The sequence shown here is derived from an EMBL/GenBank/DDBJ whole genome shotgun (WGS) entry which is preliminary data.</text>
</comment>
<sequence>MRTFDFSPLFRSTVGFDRVFQLLDTVSNESGGNGYPPYNIEKSGESGYRITLAVAGFTDKDIEIVQQENALRIVGKIAEREVNGSYLHRGIATRAFERRFELADHVRVSGASLENGLLHVDLVREVPEEKKPRVVPIASAAASRPQLQAAE</sequence>
<dbReference type="InterPro" id="IPR008978">
    <property type="entry name" value="HSP20-like_chaperone"/>
</dbReference>